<dbReference type="Proteomes" id="UP001500730">
    <property type="component" value="Unassembled WGS sequence"/>
</dbReference>
<evidence type="ECO:0000313" key="8">
    <source>
        <dbReference type="Proteomes" id="UP001500730"/>
    </source>
</evidence>
<name>A0ABP5ZFI1_9MICO</name>
<evidence type="ECO:0000313" key="7">
    <source>
        <dbReference type="EMBL" id="GAA2498015.1"/>
    </source>
</evidence>
<evidence type="ECO:0000256" key="5">
    <source>
        <dbReference type="SAM" id="MobiDB-lite"/>
    </source>
</evidence>
<dbReference type="PROSITE" id="PS50977">
    <property type="entry name" value="HTH_TETR_2"/>
    <property type="match status" value="1"/>
</dbReference>
<gene>
    <name evidence="7" type="ORF">GCM10009858_40440</name>
</gene>
<reference evidence="8" key="1">
    <citation type="journal article" date="2019" name="Int. J. Syst. Evol. Microbiol.">
        <title>The Global Catalogue of Microorganisms (GCM) 10K type strain sequencing project: providing services to taxonomists for standard genome sequencing and annotation.</title>
        <authorList>
            <consortium name="The Broad Institute Genomics Platform"/>
            <consortium name="The Broad Institute Genome Sequencing Center for Infectious Disease"/>
            <person name="Wu L."/>
            <person name="Ma J."/>
        </authorList>
    </citation>
    <scope>NUCLEOTIDE SEQUENCE [LARGE SCALE GENOMIC DNA]</scope>
    <source>
        <strain evidence="8">JCM 16259</strain>
    </source>
</reference>
<keyword evidence="1" id="KW-0805">Transcription regulation</keyword>
<dbReference type="PANTHER" id="PTHR30055:SF234">
    <property type="entry name" value="HTH-TYPE TRANSCRIPTIONAL REGULATOR BETI"/>
    <property type="match status" value="1"/>
</dbReference>
<dbReference type="Gene3D" id="1.10.357.10">
    <property type="entry name" value="Tetracycline Repressor, domain 2"/>
    <property type="match status" value="1"/>
</dbReference>
<dbReference type="InterPro" id="IPR049445">
    <property type="entry name" value="TetR_SbtR-like_C"/>
</dbReference>
<feature type="region of interest" description="Disordered" evidence="5">
    <location>
        <begin position="1"/>
        <end position="42"/>
    </location>
</feature>
<evidence type="ECO:0000256" key="4">
    <source>
        <dbReference type="PROSITE-ProRule" id="PRU00335"/>
    </source>
</evidence>
<dbReference type="PRINTS" id="PR00455">
    <property type="entry name" value="HTHTETR"/>
</dbReference>
<dbReference type="PANTHER" id="PTHR30055">
    <property type="entry name" value="HTH-TYPE TRANSCRIPTIONAL REGULATOR RUTR"/>
    <property type="match status" value="1"/>
</dbReference>
<evidence type="ECO:0000256" key="2">
    <source>
        <dbReference type="ARBA" id="ARBA00023125"/>
    </source>
</evidence>
<accession>A0ABP5ZFI1</accession>
<feature type="domain" description="HTH tetR-type" evidence="6">
    <location>
        <begin position="45"/>
        <end position="104"/>
    </location>
</feature>
<evidence type="ECO:0000256" key="1">
    <source>
        <dbReference type="ARBA" id="ARBA00023015"/>
    </source>
</evidence>
<protein>
    <submittedName>
        <fullName evidence="7">TetR/AcrR family transcriptional regulator</fullName>
    </submittedName>
</protein>
<dbReference type="InterPro" id="IPR050109">
    <property type="entry name" value="HTH-type_TetR-like_transc_reg"/>
</dbReference>
<dbReference type="SUPFAM" id="SSF46689">
    <property type="entry name" value="Homeodomain-like"/>
    <property type="match status" value="1"/>
</dbReference>
<keyword evidence="3" id="KW-0804">Transcription</keyword>
<sequence>MTPAVAGKATLDPSPESVAAQGESANGPAPDNAPKSPRPMRADAKRNYDKILATARIVFTERGTDSSLDEIAKRAGVGPGTLYRHFPTREALVDALMQDWTDRVAADADAAIATGLPARQMLLDWFEHFIDHITLHRGAASKICAAMDDPASPMYRKCRVMSEANARVIDHLDADGDLRPGIDAANVMRLVSGVASVADTSRTELDVRPMLEVVVDGIVHD</sequence>
<dbReference type="InterPro" id="IPR001647">
    <property type="entry name" value="HTH_TetR"/>
</dbReference>
<proteinExistence type="predicted"/>
<keyword evidence="2 4" id="KW-0238">DNA-binding</keyword>
<dbReference type="EMBL" id="BAAARE010000023">
    <property type="protein sequence ID" value="GAA2498015.1"/>
    <property type="molecule type" value="Genomic_DNA"/>
</dbReference>
<keyword evidence="8" id="KW-1185">Reference proteome</keyword>
<evidence type="ECO:0000256" key="3">
    <source>
        <dbReference type="ARBA" id="ARBA00023163"/>
    </source>
</evidence>
<comment type="caution">
    <text evidence="7">The sequence shown here is derived from an EMBL/GenBank/DDBJ whole genome shotgun (WGS) entry which is preliminary data.</text>
</comment>
<dbReference type="Pfam" id="PF21597">
    <property type="entry name" value="TetR_C_43"/>
    <property type="match status" value="1"/>
</dbReference>
<evidence type="ECO:0000259" key="6">
    <source>
        <dbReference type="PROSITE" id="PS50977"/>
    </source>
</evidence>
<organism evidence="7 8">
    <name type="scientific">Terrabacter carboxydivorans</name>
    <dbReference type="NCBI Taxonomy" id="619730"/>
    <lineage>
        <taxon>Bacteria</taxon>
        <taxon>Bacillati</taxon>
        <taxon>Actinomycetota</taxon>
        <taxon>Actinomycetes</taxon>
        <taxon>Micrococcales</taxon>
        <taxon>Intrasporangiaceae</taxon>
        <taxon>Terrabacter</taxon>
    </lineage>
</organism>
<dbReference type="InterPro" id="IPR009057">
    <property type="entry name" value="Homeodomain-like_sf"/>
</dbReference>
<dbReference type="Pfam" id="PF00440">
    <property type="entry name" value="TetR_N"/>
    <property type="match status" value="1"/>
</dbReference>
<feature type="DNA-binding region" description="H-T-H motif" evidence="4">
    <location>
        <begin position="67"/>
        <end position="86"/>
    </location>
</feature>